<proteinExistence type="inferred from homology"/>
<dbReference type="InterPro" id="IPR046483">
    <property type="entry name" value="DUF6576"/>
</dbReference>
<keyword evidence="9 12" id="KW-1133">Transmembrane helix</keyword>
<evidence type="ECO:0000256" key="6">
    <source>
        <dbReference type="ARBA" id="ARBA00022723"/>
    </source>
</evidence>
<name>A0A7C2K140_9PLAN</name>
<dbReference type="GO" id="GO:0016020">
    <property type="term" value="C:membrane"/>
    <property type="evidence" value="ECO:0007669"/>
    <property type="project" value="UniProtKB-SubCell"/>
</dbReference>
<keyword evidence="4" id="KW-0645">Protease</keyword>
<comment type="cofactor">
    <cofactor evidence="1">
        <name>Zn(2+)</name>
        <dbReference type="ChEBI" id="CHEBI:29105"/>
    </cofactor>
</comment>
<keyword evidence="6" id="KW-0479">Metal-binding</keyword>
<dbReference type="Pfam" id="PF20216">
    <property type="entry name" value="DUF6576"/>
    <property type="match status" value="1"/>
</dbReference>
<feature type="transmembrane region" description="Helical" evidence="12">
    <location>
        <begin position="108"/>
        <end position="129"/>
    </location>
</feature>
<dbReference type="InterPro" id="IPR008915">
    <property type="entry name" value="Peptidase_M50"/>
</dbReference>
<feature type="domain" description="DUF6576" evidence="14">
    <location>
        <begin position="290"/>
        <end position="327"/>
    </location>
</feature>
<comment type="caution">
    <text evidence="15">The sequence shown here is derived from an EMBL/GenBank/DDBJ whole genome shotgun (WGS) entry which is preliminary data.</text>
</comment>
<gene>
    <name evidence="15" type="ORF">ENQ76_10070</name>
</gene>
<feature type="domain" description="Peptidase M50" evidence="13">
    <location>
        <begin position="52"/>
        <end position="120"/>
    </location>
</feature>
<dbReference type="PANTHER" id="PTHR39188:SF3">
    <property type="entry name" value="STAGE IV SPORULATION PROTEIN FB"/>
    <property type="match status" value="1"/>
</dbReference>
<evidence type="ECO:0000256" key="2">
    <source>
        <dbReference type="ARBA" id="ARBA00004141"/>
    </source>
</evidence>
<accession>A0A7C2K140</accession>
<dbReference type="GO" id="GO:0046872">
    <property type="term" value="F:metal ion binding"/>
    <property type="evidence" value="ECO:0007669"/>
    <property type="project" value="UniProtKB-KW"/>
</dbReference>
<evidence type="ECO:0000313" key="15">
    <source>
        <dbReference type="EMBL" id="HEN15798.1"/>
    </source>
</evidence>
<evidence type="ECO:0000256" key="7">
    <source>
        <dbReference type="ARBA" id="ARBA00022801"/>
    </source>
</evidence>
<comment type="subcellular location">
    <subcellularLocation>
        <location evidence="2">Membrane</location>
        <topology evidence="2">Multi-pass membrane protein</topology>
    </subcellularLocation>
</comment>
<dbReference type="PANTHER" id="PTHR39188">
    <property type="entry name" value="MEMBRANE-ASSOCIATED ZINC METALLOPROTEASE M50B"/>
    <property type="match status" value="1"/>
</dbReference>
<comment type="similarity">
    <text evidence="3">Belongs to the peptidase M50B family.</text>
</comment>
<evidence type="ECO:0000256" key="8">
    <source>
        <dbReference type="ARBA" id="ARBA00022833"/>
    </source>
</evidence>
<feature type="transmembrane region" description="Helical" evidence="12">
    <location>
        <begin position="46"/>
        <end position="66"/>
    </location>
</feature>
<dbReference type="Pfam" id="PF02163">
    <property type="entry name" value="Peptidase_M50"/>
    <property type="match status" value="1"/>
</dbReference>
<evidence type="ECO:0000256" key="5">
    <source>
        <dbReference type="ARBA" id="ARBA00022692"/>
    </source>
</evidence>
<evidence type="ECO:0000259" key="13">
    <source>
        <dbReference type="Pfam" id="PF02163"/>
    </source>
</evidence>
<dbReference type="AlphaFoldDB" id="A0A7C2K140"/>
<evidence type="ECO:0000256" key="1">
    <source>
        <dbReference type="ARBA" id="ARBA00001947"/>
    </source>
</evidence>
<feature type="transmembrane region" description="Helical" evidence="12">
    <location>
        <begin position="78"/>
        <end position="96"/>
    </location>
</feature>
<sequence length="338" mass="37507">MAMSDRLAGFSWSLPIGRLFLTQIRVSVLFVPIAVILGYRLGWQVGLTLSGLLALSILAHEFGHVLAARWTGGFADEILLWPLGGLAFAQPGPSVFSRLMTIAGGPAVNFLACVLFFPWFYAPVWSWSLLNPFEIPVAEFSAAHWDREVLQLAFSANWMLLLVNLLPVYPLDCGQFVQELLAQRMPGEVAHRLSMQVGSICSWGLMGVGLMYGLMWVVVIGALTLVLSTLLTATGAGGEGYDDSFLGYDFSQGYTSLERSERDVRRPAQPGWWARWRERRRAAREAREAAERHQLELQLDALLAKVHEHGLNSLSEAEQRLLKQASQSLRGRSRPPSA</sequence>
<evidence type="ECO:0000256" key="3">
    <source>
        <dbReference type="ARBA" id="ARBA00007931"/>
    </source>
</evidence>
<evidence type="ECO:0000256" key="4">
    <source>
        <dbReference type="ARBA" id="ARBA00022670"/>
    </source>
</evidence>
<dbReference type="GO" id="GO:0006508">
    <property type="term" value="P:proteolysis"/>
    <property type="evidence" value="ECO:0007669"/>
    <property type="project" value="UniProtKB-KW"/>
</dbReference>
<keyword evidence="7" id="KW-0378">Hydrolase</keyword>
<dbReference type="GO" id="GO:0008237">
    <property type="term" value="F:metallopeptidase activity"/>
    <property type="evidence" value="ECO:0007669"/>
    <property type="project" value="UniProtKB-KW"/>
</dbReference>
<evidence type="ECO:0000256" key="12">
    <source>
        <dbReference type="SAM" id="Phobius"/>
    </source>
</evidence>
<evidence type="ECO:0000259" key="14">
    <source>
        <dbReference type="Pfam" id="PF20216"/>
    </source>
</evidence>
<protein>
    <recommendedName>
        <fullName evidence="16">Peptidase M50 domain-containing protein</fullName>
    </recommendedName>
</protein>
<evidence type="ECO:0008006" key="16">
    <source>
        <dbReference type="Google" id="ProtNLM"/>
    </source>
</evidence>
<feature type="transmembrane region" description="Helical" evidence="12">
    <location>
        <begin position="20"/>
        <end position="39"/>
    </location>
</feature>
<organism evidence="15">
    <name type="scientific">Schlesneria paludicola</name>
    <dbReference type="NCBI Taxonomy" id="360056"/>
    <lineage>
        <taxon>Bacteria</taxon>
        <taxon>Pseudomonadati</taxon>
        <taxon>Planctomycetota</taxon>
        <taxon>Planctomycetia</taxon>
        <taxon>Planctomycetales</taxon>
        <taxon>Planctomycetaceae</taxon>
        <taxon>Schlesneria</taxon>
    </lineage>
</organism>
<reference evidence="15" key="1">
    <citation type="journal article" date="2020" name="mSystems">
        <title>Genome- and Community-Level Interaction Insights into Carbon Utilization and Element Cycling Functions of Hydrothermarchaeota in Hydrothermal Sediment.</title>
        <authorList>
            <person name="Zhou Z."/>
            <person name="Liu Y."/>
            <person name="Xu W."/>
            <person name="Pan J."/>
            <person name="Luo Z.H."/>
            <person name="Li M."/>
        </authorList>
    </citation>
    <scope>NUCLEOTIDE SEQUENCE [LARGE SCALE GENOMIC DNA]</scope>
    <source>
        <strain evidence="15">SpSt-339</strain>
    </source>
</reference>
<evidence type="ECO:0000256" key="10">
    <source>
        <dbReference type="ARBA" id="ARBA00023049"/>
    </source>
</evidence>
<feature type="transmembrane region" description="Helical" evidence="12">
    <location>
        <begin position="149"/>
        <end position="169"/>
    </location>
</feature>
<keyword evidence="8" id="KW-0862">Zinc</keyword>
<dbReference type="EMBL" id="DSOK01000288">
    <property type="protein sequence ID" value="HEN15798.1"/>
    <property type="molecule type" value="Genomic_DNA"/>
</dbReference>
<keyword evidence="11 12" id="KW-0472">Membrane</keyword>
<keyword evidence="10" id="KW-0482">Metalloprotease</keyword>
<keyword evidence="5 12" id="KW-0812">Transmembrane</keyword>
<evidence type="ECO:0000256" key="9">
    <source>
        <dbReference type="ARBA" id="ARBA00022989"/>
    </source>
</evidence>
<evidence type="ECO:0000256" key="11">
    <source>
        <dbReference type="ARBA" id="ARBA00023136"/>
    </source>
</evidence>